<dbReference type="CDD" id="cd03784">
    <property type="entry name" value="GT1_Gtf-like"/>
    <property type="match status" value="1"/>
</dbReference>
<dbReference type="FunCoup" id="A0A1U8BH86">
    <property type="interactions" value="118"/>
</dbReference>
<evidence type="ECO:0000256" key="4">
    <source>
        <dbReference type="RuleBase" id="RU003718"/>
    </source>
</evidence>
<evidence type="ECO:0000256" key="1">
    <source>
        <dbReference type="ARBA" id="ARBA00009995"/>
    </source>
</evidence>
<evidence type="ECO:0000256" key="2">
    <source>
        <dbReference type="ARBA" id="ARBA00022676"/>
    </source>
</evidence>
<dbReference type="PANTHER" id="PTHR11926:SF774">
    <property type="entry name" value="UDP-GLYCOSYLTRANSFERASE 85A1-RELATED"/>
    <property type="match status" value="1"/>
</dbReference>
<dbReference type="EC" id="2.4.1.-" evidence="5"/>
<dbReference type="SUPFAM" id="SSF53756">
    <property type="entry name" value="UDP-Glycosyltransferase/glycogen phosphorylase"/>
    <property type="match status" value="1"/>
</dbReference>
<dbReference type="InterPro" id="IPR002213">
    <property type="entry name" value="UDP_glucos_trans"/>
</dbReference>
<organism evidence="6 7">
    <name type="scientific">Nelumbo nucifera</name>
    <name type="common">Sacred lotus</name>
    <dbReference type="NCBI Taxonomy" id="4432"/>
    <lineage>
        <taxon>Eukaryota</taxon>
        <taxon>Viridiplantae</taxon>
        <taxon>Streptophyta</taxon>
        <taxon>Embryophyta</taxon>
        <taxon>Tracheophyta</taxon>
        <taxon>Spermatophyta</taxon>
        <taxon>Magnoliopsida</taxon>
        <taxon>Proteales</taxon>
        <taxon>Nelumbonaceae</taxon>
        <taxon>Nelumbo</taxon>
    </lineage>
</organism>
<name>A0A1U8BH86_NELNU</name>
<keyword evidence="6" id="KW-1185">Reference proteome</keyword>
<sequence length="463" mass="50628">MGEVGRNDNSNLPPHIAVMAFPFGTHAAPLLNITRRLAAAAPEATFSFFGTAESNRSVFPSSGDALLLLHNVKAYNISDAIPEGYHFTGRHQESIELFLEATPGNFKEGFEAAIAETGKKITCVLSDAFLWFAAVMADELSVPWVPIWLSALCSLSTHLHTDLIRHRIGVSPNGIADREDEQLDFIPGMSKYRLWDLQEGILIGNLESPFNRMLHRMGQMLPRAAAVFINSFEELEPATMEDMKSKLKKCFTVGPFTILAPPPSGPDETGCLAWLDRQKPRSVVYLGFGSVITPRPPELTVLAEGLEASGAPFLWSIGDNVKAQLPVGFIERTQDRGMLVSWAPQRRVLDHAAVAVFISHGGWNSVVESISSAVPLICRPFFGDQRLNARLVSGVWGIGVTIRGGVFTREGLMDALDLILSKDEGKKMREEGGTLRELARKAVGPEGSSTLYFNALLEIVCNT</sequence>
<dbReference type="Proteomes" id="UP000189703">
    <property type="component" value="Unplaced"/>
</dbReference>
<dbReference type="Pfam" id="PF00201">
    <property type="entry name" value="UDPGT"/>
    <property type="match status" value="1"/>
</dbReference>
<keyword evidence="3 4" id="KW-0808">Transferase</keyword>
<dbReference type="KEGG" id="nnu:104613452"/>
<dbReference type="FunFam" id="3.40.50.2000:FF:000129">
    <property type="entry name" value="Glycosyltransferase"/>
    <property type="match status" value="1"/>
</dbReference>
<dbReference type="AlphaFoldDB" id="A0A1U8BH86"/>
<protein>
    <recommendedName>
        <fullName evidence="5">Glycosyltransferase</fullName>
        <ecNumber evidence="5">2.4.1.-</ecNumber>
    </recommendedName>
</protein>
<dbReference type="GO" id="GO:0035251">
    <property type="term" value="F:UDP-glucosyltransferase activity"/>
    <property type="evidence" value="ECO:0000318"/>
    <property type="project" value="GO_Central"/>
</dbReference>
<dbReference type="GeneID" id="104613452"/>
<dbReference type="InParanoid" id="A0A1U8BH86"/>
<evidence type="ECO:0000256" key="5">
    <source>
        <dbReference type="RuleBase" id="RU362057"/>
    </source>
</evidence>
<evidence type="ECO:0000313" key="7">
    <source>
        <dbReference type="RefSeq" id="XP_010279579.1"/>
    </source>
</evidence>
<dbReference type="RefSeq" id="XP_010279579.1">
    <property type="nucleotide sequence ID" value="XM_010281277.2"/>
</dbReference>
<reference evidence="7" key="1">
    <citation type="submission" date="2025-08" db="UniProtKB">
        <authorList>
            <consortium name="RefSeq"/>
        </authorList>
    </citation>
    <scope>IDENTIFICATION</scope>
</reference>
<evidence type="ECO:0000256" key="3">
    <source>
        <dbReference type="ARBA" id="ARBA00022679"/>
    </source>
</evidence>
<evidence type="ECO:0000313" key="6">
    <source>
        <dbReference type="Proteomes" id="UP000189703"/>
    </source>
</evidence>
<dbReference type="InterPro" id="IPR035595">
    <property type="entry name" value="UDP_glycos_trans_CS"/>
</dbReference>
<accession>A0A1U8BH86</accession>
<dbReference type="PANTHER" id="PTHR11926">
    <property type="entry name" value="GLUCOSYL/GLUCURONOSYL TRANSFERASES"/>
    <property type="match status" value="1"/>
</dbReference>
<dbReference type="STRING" id="4432.A0A1U8BH86"/>
<dbReference type="eggNOG" id="KOG1192">
    <property type="taxonomic scope" value="Eukaryota"/>
</dbReference>
<dbReference type="Gene3D" id="3.40.50.2000">
    <property type="entry name" value="Glycogen Phosphorylase B"/>
    <property type="match status" value="2"/>
</dbReference>
<dbReference type="FunFam" id="3.40.50.2000:FF:000091">
    <property type="entry name" value="Glycosyltransferase"/>
    <property type="match status" value="1"/>
</dbReference>
<comment type="similarity">
    <text evidence="1 4">Belongs to the UDP-glycosyltransferase family.</text>
</comment>
<dbReference type="OMA" id="CTLSLYF"/>
<dbReference type="OrthoDB" id="5835829at2759"/>
<gene>
    <name evidence="7" type="primary">LOC104613452</name>
</gene>
<proteinExistence type="inferred from homology"/>
<keyword evidence="2 4" id="KW-0328">Glycosyltransferase</keyword>
<dbReference type="PROSITE" id="PS00375">
    <property type="entry name" value="UDPGT"/>
    <property type="match status" value="1"/>
</dbReference>